<accession>A0A2L2XJZ6</accession>
<keyword evidence="6" id="KW-0732">Signal</keyword>
<comment type="caution">
    <text evidence="12">The sequence shown here is derived from an EMBL/GenBank/DDBJ whole genome shotgun (WGS) entry which is preliminary data.</text>
</comment>
<sequence>MDIIISKRLVWIFSLLALFLLMLTARLGYLQIARGEIYARQALERETEKVVLEDFSRGMILDRNYNSLTGSHNANRVVVFPRLVEDKALVSTGLASILRVDAGEIRKKISSGPGLLSYPLDAGQALAVKQQGWEGVTVVPAHFRYGVRPLATQVVGHLGRVRDNAEREKLARLTGRSYSLSDWVGRQGLEMYYEQVLKGDSPAASARLFLDASGKALPGLPLEVNTNGADPSRGNVITTLDAAIQSKVEEIMDREVEMGAVVVMAPGGDLLAMASRPAYNPAPGKIEDYLGGNNDAFLDQCTDLFQPGSIFKVVVAAAALEEGLVSEDTLFYCAGREDRLISCWHPGHGEITFARAFAESCNPAFARLGLKLGAAKIIEYAGRLGLNNQEITGYPLPRKNQQDFRLIAAKYNLVNSSVGQGPVLATPVQISAMLNTMVNGGVYRQPRLVSGISGPGLEKQFPPGEGVRAVSPDTAARLLKLLGMVTTEGVGREAYVPGVGSAGKTGSAQLGYGGGPVNAWFSGYVPKENPQYIITVLVRNGKSGGETAAPLFREIAREIMLLKH</sequence>
<keyword evidence="13" id="KW-1185">Reference proteome</keyword>
<evidence type="ECO:0000256" key="3">
    <source>
        <dbReference type="ARBA" id="ARBA00007171"/>
    </source>
</evidence>
<organism evidence="12 13">
    <name type="scientific">Desulfocucumis palustris</name>
    <dbReference type="NCBI Taxonomy" id="1898651"/>
    <lineage>
        <taxon>Bacteria</taxon>
        <taxon>Bacillati</taxon>
        <taxon>Bacillota</taxon>
        <taxon>Clostridia</taxon>
        <taxon>Eubacteriales</taxon>
        <taxon>Desulfocucumaceae</taxon>
        <taxon>Desulfocucumis</taxon>
    </lineage>
</organism>
<dbReference type="SUPFAM" id="SSF56519">
    <property type="entry name" value="Penicillin binding protein dimerisation domain"/>
    <property type="match status" value="1"/>
</dbReference>
<dbReference type="EC" id="3.5.2.6" evidence="5"/>
<dbReference type="AlphaFoldDB" id="A0A2L2XJZ6"/>
<evidence type="ECO:0000259" key="11">
    <source>
        <dbReference type="Pfam" id="PF03717"/>
    </source>
</evidence>
<evidence type="ECO:0000256" key="1">
    <source>
        <dbReference type="ARBA" id="ARBA00001526"/>
    </source>
</evidence>
<dbReference type="GO" id="GO:0008800">
    <property type="term" value="F:beta-lactamase activity"/>
    <property type="evidence" value="ECO:0007669"/>
    <property type="project" value="UniProtKB-EC"/>
</dbReference>
<keyword evidence="8" id="KW-0472">Membrane</keyword>
<comment type="catalytic activity">
    <reaction evidence="1">
        <text>a beta-lactam + H2O = a substituted beta-amino acid</text>
        <dbReference type="Rhea" id="RHEA:20401"/>
        <dbReference type="ChEBI" id="CHEBI:15377"/>
        <dbReference type="ChEBI" id="CHEBI:35627"/>
        <dbReference type="ChEBI" id="CHEBI:140347"/>
        <dbReference type="EC" id="3.5.2.6"/>
    </reaction>
</comment>
<comment type="similarity">
    <text evidence="4">Belongs to the class-D beta-lactamase family.</text>
</comment>
<dbReference type="InterPro" id="IPR012338">
    <property type="entry name" value="Beta-lactam/transpept-like"/>
</dbReference>
<evidence type="ECO:0000256" key="2">
    <source>
        <dbReference type="ARBA" id="ARBA00004370"/>
    </source>
</evidence>
<protein>
    <recommendedName>
        <fullName evidence="5">beta-lactamase</fullName>
        <ecNumber evidence="5">3.5.2.6</ecNumber>
    </recommendedName>
</protein>
<evidence type="ECO:0000313" key="13">
    <source>
        <dbReference type="Proteomes" id="UP000239549"/>
    </source>
</evidence>
<dbReference type="GO" id="GO:0008658">
    <property type="term" value="F:penicillin binding"/>
    <property type="evidence" value="ECO:0007669"/>
    <property type="project" value="InterPro"/>
</dbReference>
<evidence type="ECO:0000256" key="9">
    <source>
        <dbReference type="ARBA" id="ARBA00023251"/>
    </source>
</evidence>
<dbReference type="InterPro" id="IPR050515">
    <property type="entry name" value="Beta-lactam/transpept"/>
</dbReference>
<comment type="subcellular location">
    <subcellularLocation>
        <location evidence="2">Membrane</location>
    </subcellularLocation>
</comment>
<dbReference type="InterPro" id="IPR036138">
    <property type="entry name" value="PBP_dimer_sf"/>
</dbReference>
<keyword evidence="9" id="KW-0046">Antibiotic resistance</keyword>
<proteinExistence type="inferred from homology"/>
<comment type="similarity">
    <text evidence="3">Belongs to the transpeptidase family.</text>
</comment>
<evidence type="ECO:0000256" key="5">
    <source>
        <dbReference type="ARBA" id="ARBA00012865"/>
    </source>
</evidence>
<dbReference type="GO" id="GO:0005886">
    <property type="term" value="C:plasma membrane"/>
    <property type="evidence" value="ECO:0007669"/>
    <property type="project" value="TreeGrafter"/>
</dbReference>
<dbReference type="PANTHER" id="PTHR30627:SF6">
    <property type="entry name" value="BETA-LACTAMASE YBXI-RELATED"/>
    <property type="match status" value="1"/>
</dbReference>
<keyword evidence="7" id="KW-0378">Hydrolase</keyword>
<dbReference type="GO" id="GO:0046677">
    <property type="term" value="P:response to antibiotic"/>
    <property type="evidence" value="ECO:0007669"/>
    <property type="project" value="UniProtKB-KW"/>
</dbReference>
<dbReference type="InterPro" id="IPR001460">
    <property type="entry name" value="PCN-bd_Tpept"/>
</dbReference>
<dbReference type="PANTHER" id="PTHR30627">
    <property type="entry name" value="PEPTIDOGLYCAN D,D-TRANSPEPTIDASE"/>
    <property type="match status" value="1"/>
</dbReference>
<evidence type="ECO:0000256" key="6">
    <source>
        <dbReference type="ARBA" id="ARBA00022729"/>
    </source>
</evidence>
<dbReference type="RefSeq" id="WP_104372525.1">
    <property type="nucleotide sequence ID" value="NZ_BFAV01000130.1"/>
</dbReference>
<gene>
    <name evidence="12" type="ORF">DCCM_3353</name>
</gene>
<feature type="domain" description="Penicillin-binding protein dimerisation" evidence="11">
    <location>
        <begin position="56"/>
        <end position="201"/>
    </location>
</feature>
<dbReference type="OrthoDB" id="9804124at2"/>
<dbReference type="Gene3D" id="3.90.1310.10">
    <property type="entry name" value="Penicillin-binding protein 2a (Domain 2)"/>
    <property type="match status" value="1"/>
</dbReference>
<dbReference type="Pfam" id="PF03717">
    <property type="entry name" value="PBP_dimer"/>
    <property type="match status" value="1"/>
</dbReference>
<dbReference type="SUPFAM" id="SSF56601">
    <property type="entry name" value="beta-lactamase/transpeptidase-like"/>
    <property type="match status" value="1"/>
</dbReference>
<keyword evidence="12" id="KW-0131">Cell cycle</keyword>
<dbReference type="Gene3D" id="3.40.710.10">
    <property type="entry name" value="DD-peptidase/beta-lactamase superfamily"/>
    <property type="match status" value="1"/>
</dbReference>
<name>A0A2L2XJZ6_9FIRM</name>
<evidence type="ECO:0000313" key="12">
    <source>
        <dbReference type="EMBL" id="GBF34241.1"/>
    </source>
</evidence>
<dbReference type="EMBL" id="BFAV01000130">
    <property type="protein sequence ID" value="GBF34241.1"/>
    <property type="molecule type" value="Genomic_DNA"/>
</dbReference>
<evidence type="ECO:0000256" key="7">
    <source>
        <dbReference type="ARBA" id="ARBA00022801"/>
    </source>
</evidence>
<reference evidence="13" key="1">
    <citation type="submission" date="2018-02" db="EMBL/GenBank/DDBJ databases">
        <title>Genome sequence of Desulfocucumis palustris strain NAW-5.</title>
        <authorList>
            <person name="Watanabe M."/>
            <person name="Kojima H."/>
            <person name="Fukui M."/>
        </authorList>
    </citation>
    <scope>NUCLEOTIDE SEQUENCE [LARGE SCALE GENOMIC DNA]</scope>
    <source>
        <strain evidence="13">NAW-5</strain>
    </source>
</reference>
<dbReference type="InterPro" id="IPR005311">
    <property type="entry name" value="PBP_dimer"/>
</dbReference>
<dbReference type="GO" id="GO:0051301">
    <property type="term" value="P:cell division"/>
    <property type="evidence" value="ECO:0007669"/>
    <property type="project" value="UniProtKB-KW"/>
</dbReference>
<keyword evidence="12" id="KW-0132">Cell division</keyword>
<feature type="domain" description="Penicillin-binding protein transpeptidase" evidence="10">
    <location>
        <begin position="259"/>
        <end position="556"/>
    </location>
</feature>
<evidence type="ECO:0000259" key="10">
    <source>
        <dbReference type="Pfam" id="PF00905"/>
    </source>
</evidence>
<dbReference type="GO" id="GO:0071555">
    <property type="term" value="P:cell wall organization"/>
    <property type="evidence" value="ECO:0007669"/>
    <property type="project" value="TreeGrafter"/>
</dbReference>
<dbReference type="Pfam" id="PF00905">
    <property type="entry name" value="Transpeptidase"/>
    <property type="match status" value="1"/>
</dbReference>
<dbReference type="Proteomes" id="UP000239549">
    <property type="component" value="Unassembled WGS sequence"/>
</dbReference>
<evidence type="ECO:0000256" key="4">
    <source>
        <dbReference type="ARBA" id="ARBA00007898"/>
    </source>
</evidence>
<evidence type="ECO:0000256" key="8">
    <source>
        <dbReference type="ARBA" id="ARBA00023136"/>
    </source>
</evidence>